<reference evidence="3 4" key="2">
    <citation type="submission" date="2019-04" db="EMBL/GenBank/DDBJ databases">
        <authorList>
            <person name="Yang S."/>
            <person name="Wei W."/>
        </authorList>
    </citation>
    <scope>NUCLEOTIDE SEQUENCE [LARGE SCALE GENOMIC DNA]</scope>
    <source>
        <strain evidence="4">ZP60</strain>
    </source>
</reference>
<name>A0A4D6KJ49_9EURY</name>
<protein>
    <recommendedName>
        <fullName evidence="2">Sulfatase N-terminal domain-containing protein</fullName>
    </recommendedName>
</protein>
<dbReference type="InterPro" id="IPR017850">
    <property type="entry name" value="Alkaline_phosphatase_core_sf"/>
</dbReference>
<gene>
    <name evidence="3" type="ORF">E5139_09225</name>
</gene>
<dbReference type="PANTHER" id="PTHR43751">
    <property type="entry name" value="SULFATASE"/>
    <property type="match status" value="1"/>
</dbReference>
<evidence type="ECO:0000256" key="1">
    <source>
        <dbReference type="PIRSR" id="PIRSR600917-52"/>
    </source>
</evidence>
<dbReference type="KEGG" id="halz:E5139_09225"/>
<feature type="modified residue" description="3-oxoalanine (Ser)" evidence="1">
    <location>
        <position position="50"/>
    </location>
</feature>
<dbReference type="Gene3D" id="3.40.720.10">
    <property type="entry name" value="Alkaline Phosphatase, subunit A"/>
    <property type="match status" value="1"/>
</dbReference>
<proteinExistence type="predicted"/>
<dbReference type="Proteomes" id="UP000297053">
    <property type="component" value="Chromosome"/>
</dbReference>
<accession>A0A4D6KJ49</accession>
<dbReference type="PANTHER" id="PTHR43751:SF3">
    <property type="entry name" value="SULFATASE N-TERMINAL DOMAIN-CONTAINING PROTEIN"/>
    <property type="match status" value="1"/>
</dbReference>
<reference evidence="3 4" key="1">
    <citation type="submission" date="2019-04" db="EMBL/GenBank/DDBJ databases">
        <title>Complete genome sequence of Arthrobacter sp. ZXY-2 associated with effective atrazine degradation and salt adaptation.</title>
        <authorList>
            <person name="Zhao X."/>
        </authorList>
    </citation>
    <scope>NUCLEOTIDE SEQUENCE [LARGE SCALE GENOMIC DNA]</scope>
    <source>
        <strain evidence="4">ZP60</strain>
    </source>
</reference>
<dbReference type="Pfam" id="PF00884">
    <property type="entry name" value="Sulfatase"/>
    <property type="match status" value="1"/>
</dbReference>
<dbReference type="AlphaFoldDB" id="A0A4D6KJ49"/>
<dbReference type="RefSeq" id="WP_015762181.1">
    <property type="nucleotide sequence ID" value="NZ_CP039375.1"/>
</dbReference>
<dbReference type="GeneID" id="42179115"/>
<sequence>MTNILLIVMDSVRAKNTSLHGYKRETTPYLKQFANGATTYQEAKAPGVDSATSHTSIFTGYDVPQHQVVSGEDTLKTGHSAWEYLTKDGFETALFTPNPFFSDRDIGLGEGFDKKFFGKDYDLPFRRGLNPRKYTNKGDERWIDFLYDSIREIRPLSSIGNGLVMKADEISPLLIEPHYNDRPASIFASEFTKWVKDQSEPWAACINFMDAHTPFFPKRKFDNWSERYHWKIQDKINPPWDFISKEESSWKFEALTPLYDASISQIDSSIGRIINHLKKEGKYDDTLIIVTSDHGEAFNDQSRVKPELNLVHHSIGIHESLLHVPLVIKYPHQNEERHVHKPVSLTDLYKLIKYPGDDIGMVDRLLDESPIISAMPSYQTRSDGMIDRLETHAPNASTYKGWAYAIYEQNGDGIRKHIQWENRSALVKIDGTYSFRDGHPDKQILEHATKLQDADVARKQTNEVTADIESRLTNLGYR</sequence>
<dbReference type="EMBL" id="CP039375">
    <property type="protein sequence ID" value="QCD65803.1"/>
    <property type="molecule type" value="Genomic_DNA"/>
</dbReference>
<evidence type="ECO:0000259" key="2">
    <source>
        <dbReference type="Pfam" id="PF00884"/>
    </source>
</evidence>
<feature type="domain" description="Sulfatase N-terminal" evidence="2">
    <location>
        <begin position="3"/>
        <end position="349"/>
    </location>
</feature>
<dbReference type="InterPro" id="IPR000917">
    <property type="entry name" value="Sulfatase_N"/>
</dbReference>
<organism evidence="3 4">
    <name type="scientific">Halomicrobium mukohataei</name>
    <dbReference type="NCBI Taxonomy" id="57705"/>
    <lineage>
        <taxon>Archaea</taxon>
        <taxon>Methanobacteriati</taxon>
        <taxon>Methanobacteriota</taxon>
        <taxon>Stenosarchaea group</taxon>
        <taxon>Halobacteria</taxon>
        <taxon>Halobacteriales</taxon>
        <taxon>Haloarculaceae</taxon>
        <taxon>Halomicrobium</taxon>
    </lineage>
</organism>
<evidence type="ECO:0000313" key="3">
    <source>
        <dbReference type="EMBL" id="QCD65803.1"/>
    </source>
</evidence>
<dbReference type="InterPro" id="IPR052701">
    <property type="entry name" value="GAG_Ulvan_Degrading_Sulfatases"/>
</dbReference>
<evidence type="ECO:0000313" key="4">
    <source>
        <dbReference type="Proteomes" id="UP000297053"/>
    </source>
</evidence>
<comment type="PTM">
    <text evidence="1">The conversion to 3-oxoalanine (also known as C-formylglycine, FGly), of a serine or cysteine residue in prokaryotes and of a cysteine residue in eukaryotes, is critical for catalytic activity.</text>
</comment>
<dbReference type="SUPFAM" id="SSF53649">
    <property type="entry name" value="Alkaline phosphatase-like"/>
    <property type="match status" value="1"/>
</dbReference>